<dbReference type="AlphaFoldDB" id="A0A4Q7PUU9"/>
<dbReference type="PANTHER" id="PTHR30303">
    <property type="entry name" value="HYDROGENASE ISOENZYMES FORMATION PROTEIN HYPE"/>
    <property type="match status" value="1"/>
</dbReference>
<dbReference type="Gene3D" id="3.30.1330.10">
    <property type="entry name" value="PurM-like, N-terminal domain"/>
    <property type="match status" value="1"/>
</dbReference>
<evidence type="ECO:0000313" key="2">
    <source>
        <dbReference type="Proteomes" id="UP000292927"/>
    </source>
</evidence>
<protein>
    <submittedName>
        <fullName evidence="1">Hydrogenase maturation factor</fullName>
    </submittedName>
</protein>
<dbReference type="InterPro" id="IPR036676">
    <property type="entry name" value="PurM-like_C_sf"/>
</dbReference>
<organism evidence="1 2">
    <name type="scientific">Cuneatibacter caecimuris</name>
    <dbReference type="NCBI Taxonomy" id="1796618"/>
    <lineage>
        <taxon>Bacteria</taxon>
        <taxon>Bacillati</taxon>
        <taxon>Bacillota</taxon>
        <taxon>Clostridia</taxon>
        <taxon>Lachnospirales</taxon>
        <taxon>Lachnospiraceae</taxon>
        <taxon>Cuneatibacter</taxon>
    </lineage>
</organism>
<dbReference type="Gene3D" id="3.90.650.10">
    <property type="entry name" value="PurM-like C-terminal domain"/>
    <property type="match status" value="1"/>
</dbReference>
<dbReference type="SUPFAM" id="SSF56042">
    <property type="entry name" value="PurM C-terminal domain-like"/>
    <property type="match status" value="1"/>
</dbReference>
<accession>A0A4Q7PUU9</accession>
<keyword evidence="2" id="KW-1185">Reference proteome</keyword>
<dbReference type="Proteomes" id="UP000292927">
    <property type="component" value="Unassembled WGS sequence"/>
</dbReference>
<dbReference type="PANTHER" id="PTHR30303:SF4">
    <property type="entry name" value="HYDROGENASE EXPRESSION_FORMATION PROTEIN HYPE"/>
    <property type="match status" value="1"/>
</dbReference>
<dbReference type="GO" id="GO:0051604">
    <property type="term" value="P:protein maturation"/>
    <property type="evidence" value="ECO:0007669"/>
    <property type="project" value="TreeGrafter"/>
</dbReference>
<comment type="caution">
    <text evidence="1">The sequence shown here is derived from an EMBL/GenBank/DDBJ whole genome shotgun (WGS) entry which is preliminary data.</text>
</comment>
<evidence type="ECO:0000313" key="1">
    <source>
        <dbReference type="EMBL" id="RZT03110.1"/>
    </source>
</evidence>
<reference evidence="1 2" key="1">
    <citation type="submission" date="2019-02" db="EMBL/GenBank/DDBJ databases">
        <title>Genomic Encyclopedia of Type Strains, Phase IV (KMG-IV): sequencing the most valuable type-strain genomes for metagenomic binning, comparative biology and taxonomic classification.</title>
        <authorList>
            <person name="Goeker M."/>
        </authorList>
    </citation>
    <scope>NUCLEOTIDE SEQUENCE [LARGE SCALE GENOMIC DNA]</scope>
    <source>
        <strain evidence="1 2">DSM 29486</strain>
    </source>
</reference>
<sequence>MRRGKVTGTAARKSIAPYVNSKAPGGQSFPGLFCEMALEEEKEYRLIRLVNRMAAEGHKCIGISAQIFMPAGAAEGDLRRSMAGLRDCCSTYGIPLLSAEAQVTAGVREIVLCLFAAGGETGKMNRKPPCPGDSLVQIGYMALEGTVRLLEKNREKLERRFCPEFLESTRLFREQLPLVKAAKRAWEAGAKAVYSVDEGGIFQGIWEAGESWHAGFDIDLKAVLVRQETIEICELLEINPYRLAGTGCLLACAGDGEALAQTLRKEGVPAAALGRLEKGCARKLHNREEVRFLEQPQEDELYREEEK</sequence>
<dbReference type="InterPro" id="IPR011854">
    <property type="entry name" value="HypE"/>
</dbReference>
<dbReference type="OrthoDB" id="153904at2"/>
<proteinExistence type="predicted"/>
<dbReference type="EMBL" id="SGXF01000001">
    <property type="protein sequence ID" value="RZT03110.1"/>
    <property type="molecule type" value="Genomic_DNA"/>
</dbReference>
<gene>
    <name evidence="1" type="ORF">EV209_1245</name>
</gene>
<dbReference type="InterPro" id="IPR036921">
    <property type="entry name" value="PurM-like_N_sf"/>
</dbReference>
<name>A0A4Q7PUU9_9FIRM</name>